<gene>
    <name evidence="1" type="ORF">AVDCRST_MAG04-880</name>
</gene>
<protein>
    <submittedName>
        <fullName evidence="1">Uncharacterized protein</fullName>
    </submittedName>
</protein>
<dbReference type="AlphaFoldDB" id="A0A6J4HJ08"/>
<accession>A0A6J4HJ08</accession>
<dbReference type="EMBL" id="CADCTL010000068">
    <property type="protein sequence ID" value="CAA9226198.1"/>
    <property type="molecule type" value="Genomic_DNA"/>
</dbReference>
<sequence>MPQPVRPPPDVQRIVREAHAARARYIAALLRRAARGLRRAFATPRRDPPSRAMRGVGS</sequence>
<proteinExistence type="predicted"/>
<dbReference type="NCBIfam" id="NF046098">
    <property type="entry name" value="RSP_7527_fam"/>
    <property type="match status" value="1"/>
</dbReference>
<name>A0A6J4HJ08_9PROT</name>
<dbReference type="InterPro" id="IPR058227">
    <property type="entry name" value="RSP_7527-like"/>
</dbReference>
<organism evidence="1">
    <name type="scientific">uncultured Acetobacteraceae bacterium</name>
    <dbReference type="NCBI Taxonomy" id="169975"/>
    <lineage>
        <taxon>Bacteria</taxon>
        <taxon>Pseudomonadati</taxon>
        <taxon>Pseudomonadota</taxon>
        <taxon>Alphaproteobacteria</taxon>
        <taxon>Acetobacterales</taxon>
        <taxon>Acetobacteraceae</taxon>
        <taxon>environmental samples</taxon>
    </lineage>
</organism>
<evidence type="ECO:0000313" key="1">
    <source>
        <dbReference type="EMBL" id="CAA9226198.1"/>
    </source>
</evidence>
<reference evidence="1" key="1">
    <citation type="submission" date="2020-02" db="EMBL/GenBank/DDBJ databases">
        <authorList>
            <person name="Meier V. D."/>
        </authorList>
    </citation>
    <scope>NUCLEOTIDE SEQUENCE</scope>
    <source>
        <strain evidence="1">AVDCRST_MAG04</strain>
    </source>
</reference>